<name>A0AA38GDK6_TAXCH</name>
<comment type="caution">
    <text evidence="1">The sequence shown here is derived from an EMBL/GenBank/DDBJ whole genome shotgun (WGS) entry which is preliminary data.</text>
</comment>
<organism evidence="1 2">
    <name type="scientific">Taxus chinensis</name>
    <name type="common">Chinese yew</name>
    <name type="synonym">Taxus wallichiana var. chinensis</name>
    <dbReference type="NCBI Taxonomy" id="29808"/>
    <lineage>
        <taxon>Eukaryota</taxon>
        <taxon>Viridiplantae</taxon>
        <taxon>Streptophyta</taxon>
        <taxon>Embryophyta</taxon>
        <taxon>Tracheophyta</taxon>
        <taxon>Spermatophyta</taxon>
        <taxon>Pinopsida</taxon>
        <taxon>Pinidae</taxon>
        <taxon>Conifers II</taxon>
        <taxon>Cupressales</taxon>
        <taxon>Taxaceae</taxon>
        <taxon>Taxus</taxon>
    </lineage>
</organism>
<reference evidence="1 2" key="1">
    <citation type="journal article" date="2021" name="Nat. Plants">
        <title>The Taxus genome provides insights into paclitaxel biosynthesis.</title>
        <authorList>
            <person name="Xiong X."/>
            <person name="Gou J."/>
            <person name="Liao Q."/>
            <person name="Li Y."/>
            <person name="Zhou Q."/>
            <person name="Bi G."/>
            <person name="Li C."/>
            <person name="Du R."/>
            <person name="Wang X."/>
            <person name="Sun T."/>
            <person name="Guo L."/>
            <person name="Liang H."/>
            <person name="Lu P."/>
            <person name="Wu Y."/>
            <person name="Zhang Z."/>
            <person name="Ro D.K."/>
            <person name="Shang Y."/>
            <person name="Huang S."/>
            <person name="Yan J."/>
        </authorList>
    </citation>
    <scope>NUCLEOTIDE SEQUENCE [LARGE SCALE GENOMIC DNA]</scope>
    <source>
        <strain evidence="1">Ta-2019</strain>
    </source>
</reference>
<gene>
    <name evidence="1" type="ORF">KI387_015950</name>
</gene>
<keyword evidence="2" id="KW-1185">Reference proteome</keyword>
<dbReference type="AlphaFoldDB" id="A0AA38GDK6"/>
<accession>A0AA38GDK6</accession>
<evidence type="ECO:0000313" key="2">
    <source>
        <dbReference type="Proteomes" id="UP000824469"/>
    </source>
</evidence>
<protein>
    <submittedName>
        <fullName evidence="1">Uncharacterized protein</fullName>
    </submittedName>
</protein>
<dbReference type="Proteomes" id="UP000824469">
    <property type="component" value="Unassembled WGS sequence"/>
</dbReference>
<proteinExistence type="predicted"/>
<evidence type="ECO:0000313" key="1">
    <source>
        <dbReference type="EMBL" id="KAH9321311.1"/>
    </source>
</evidence>
<feature type="non-terminal residue" evidence="1">
    <location>
        <position position="134"/>
    </location>
</feature>
<dbReference type="EMBL" id="JAHRHJ020000003">
    <property type="protein sequence ID" value="KAH9321311.1"/>
    <property type="molecule type" value="Genomic_DNA"/>
</dbReference>
<feature type="non-terminal residue" evidence="1">
    <location>
        <position position="1"/>
    </location>
</feature>
<sequence length="134" mass="15049">GFINNLYYTNLTLSTVYESHCIGATDYQIVFLLYASKFVDHHLCPSQQSLLPPIIGRITTSCFKAVGVRRMPEKVSEFGLTSAKGICLKCRRLDGNALGVLVPAWKRTSYWYEYWYAVGMAGYIPTVTVYATST</sequence>